<sequence>MFREDRKSRTCRRQGKIVEDADLIDAAVAAFLLLVPALAEEIERSIPPDTSDVNRQYLRRQKGWAELCLAAQQRCIEPADFARQVLKLKAEEKS</sequence>
<dbReference type="EMBL" id="CP113432">
    <property type="protein sequence ID" value="WAI52300.1"/>
    <property type="molecule type" value="Genomic_DNA"/>
</dbReference>
<name>A0ABY7A830_9PSED</name>
<dbReference type="RefSeq" id="WP_254474210.1">
    <property type="nucleotide sequence ID" value="NZ_CP113432.1"/>
</dbReference>
<accession>A0ABY7A830</accession>
<evidence type="ECO:0000313" key="1">
    <source>
        <dbReference type="EMBL" id="WAI52300.1"/>
    </source>
</evidence>
<reference evidence="1" key="1">
    <citation type="submission" date="2022-11" db="EMBL/GenBank/DDBJ databases">
        <title>Pseudomonas triclosanedens sp. nov., a triclosan degrader isolated from activated sludge.</title>
        <authorList>
            <person name="Yin Y."/>
            <person name="Lu Z."/>
        </authorList>
    </citation>
    <scope>NUCLEOTIDE SEQUENCE</scope>
    <source>
        <strain evidence="1">ZM23</strain>
    </source>
</reference>
<evidence type="ECO:0000313" key="2">
    <source>
        <dbReference type="Proteomes" id="UP001163624"/>
    </source>
</evidence>
<organism evidence="1 2">
    <name type="scientific">Pseudomonas triclosanedens</name>
    <dbReference type="NCBI Taxonomy" id="2961893"/>
    <lineage>
        <taxon>Bacteria</taxon>
        <taxon>Pseudomonadati</taxon>
        <taxon>Pseudomonadota</taxon>
        <taxon>Gammaproteobacteria</taxon>
        <taxon>Pseudomonadales</taxon>
        <taxon>Pseudomonadaceae</taxon>
        <taxon>Pseudomonas</taxon>
    </lineage>
</organism>
<protein>
    <submittedName>
        <fullName evidence="1">Uncharacterized protein</fullName>
    </submittedName>
</protein>
<dbReference type="Proteomes" id="UP001163624">
    <property type="component" value="Chromosome"/>
</dbReference>
<gene>
    <name evidence="1" type="ORF">OU419_13935</name>
</gene>
<proteinExistence type="predicted"/>
<keyword evidence="2" id="KW-1185">Reference proteome</keyword>